<protein>
    <recommendedName>
        <fullName evidence="1">Porin domain-containing protein</fullName>
    </recommendedName>
</protein>
<dbReference type="GO" id="GO:0015288">
    <property type="term" value="F:porin activity"/>
    <property type="evidence" value="ECO:0007669"/>
    <property type="project" value="InterPro"/>
</dbReference>
<sequence>MKKNLIALAVAATIASPLAVQAEDSASVSGFIDIYYNSYGDDGAGSNAFGADGEIDIQATKGNVTVRADVDLRLDGTSGELEQAFFAWKAMDAVTVIGGVFNNPIGQEAEDAPDIEFASHSVVYNILDNQTALNGNNVAGVAVAGGNEMFTGTLAVVNDIGGATNASDGSTENSIAAVLNVNPMEGLALELGYVTQETSAENVLDFNAQYGIAGFTLGLDVLMADKAVDSAGNLWGSYAIGDKAAVKARYEVVSFEANGADDSTRMTIYGSYNIEENLLVALEYSDGENTSGETLTGIIDDSTITLEFIGTF</sequence>
<dbReference type="AlphaFoldDB" id="A0A3B1AXJ0"/>
<dbReference type="EMBL" id="UOFU01000379">
    <property type="protein sequence ID" value="VAX04403.1"/>
    <property type="molecule type" value="Genomic_DNA"/>
</dbReference>
<dbReference type="Gene3D" id="2.40.160.10">
    <property type="entry name" value="Porin"/>
    <property type="match status" value="1"/>
</dbReference>
<dbReference type="Pfam" id="PF13609">
    <property type="entry name" value="Porin_4"/>
    <property type="match status" value="1"/>
</dbReference>
<dbReference type="InterPro" id="IPR023614">
    <property type="entry name" value="Porin_dom_sf"/>
</dbReference>
<dbReference type="SUPFAM" id="SSF56935">
    <property type="entry name" value="Porins"/>
    <property type="match status" value="1"/>
</dbReference>
<organism evidence="2">
    <name type="scientific">hydrothermal vent metagenome</name>
    <dbReference type="NCBI Taxonomy" id="652676"/>
    <lineage>
        <taxon>unclassified sequences</taxon>
        <taxon>metagenomes</taxon>
        <taxon>ecological metagenomes</taxon>
    </lineage>
</organism>
<accession>A0A3B1AXJ0</accession>
<proteinExistence type="predicted"/>
<evidence type="ECO:0000313" key="2">
    <source>
        <dbReference type="EMBL" id="VAX04403.1"/>
    </source>
</evidence>
<evidence type="ECO:0000259" key="1">
    <source>
        <dbReference type="Pfam" id="PF13609"/>
    </source>
</evidence>
<gene>
    <name evidence="2" type="ORF">MNBD_GAMMA20-300</name>
</gene>
<dbReference type="GO" id="GO:0016020">
    <property type="term" value="C:membrane"/>
    <property type="evidence" value="ECO:0007669"/>
    <property type="project" value="InterPro"/>
</dbReference>
<reference evidence="2" key="1">
    <citation type="submission" date="2018-06" db="EMBL/GenBank/DDBJ databases">
        <authorList>
            <person name="Zhirakovskaya E."/>
        </authorList>
    </citation>
    <scope>NUCLEOTIDE SEQUENCE</scope>
</reference>
<feature type="domain" description="Porin" evidence="1">
    <location>
        <begin position="8"/>
        <end position="290"/>
    </location>
</feature>
<dbReference type="InterPro" id="IPR033900">
    <property type="entry name" value="Gram_neg_porin_domain"/>
</dbReference>
<name>A0A3B1AXJ0_9ZZZZ</name>